<comment type="caution">
    <text evidence="9">The sequence shown here is derived from an EMBL/GenBank/DDBJ whole genome shotgun (WGS) entry which is preliminary data.</text>
</comment>
<dbReference type="PANTHER" id="PTHR43053">
    <property type="entry name" value="GLYCOSIDASE FAMILY 31"/>
    <property type="match status" value="1"/>
</dbReference>
<dbReference type="Proteomes" id="UP000677913">
    <property type="component" value="Unassembled WGS sequence"/>
</dbReference>
<dbReference type="InterPro" id="IPR002252">
    <property type="entry name" value="Glyco_hydro_36"/>
</dbReference>
<feature type="domain" description="Glycosyl hydrolase family 36 N-terminal" evidence="8">
    <location>
        <begin position="49"/>
        <end position="283"/>
    </location>
</feature>
<proteinExistence type="inferred from homology"/>
<dbReference type="InterPro" id="IPR050985">
    <property type="entry name" value="Alpha-glycosidase_related"/>
</dbReference>
<dbReference type="InterPro" id="IPR013785">
    <property type="entry name" value="Aldolase_TIM"/>
</dbReference>
<dbReference type="EC" id="3.2.1.22" evidence="2 5"/>
<dbReference type="InterPro" id="IPR038417">
    <property type="entry name" value="Alpga-gal_N_sf"/>
</dbReference>
<feature type="binding site" evidence="7">
    <location>
        <begin position="472"/>
        <end position="476"/>
    </location>
    <ligand>
        <name>substrate</name>
    </ligand>
</feature>
<dbReference type="PIRSF" id="PIRSF005536">
    <property type="entry name" value="Agal"/>
    <property type="match status" value="1"/>
</dbReference>
<keyword evidence="4 5" id="KW-0326">Glycosidase</keyword>
<feature type="binding site" evidence="7">
    <location>
        <begin position="362"/>
        <end position="363"/>
    </location>
    <ligand>
        <name>substrate</name>
    </ligand>
</feature>
<organism evidence="9 10">
    <name type="scientific">Actinocrinis puniceicyclus</name>
    <dbReference type="NCBI Taxonomy" id="977794"/>
    <lineage>
        <taxon>Bacteria</taxon>
        <taxon>Bacillati</taxon>
        <taxon>Actinomycetota</taxon>
        <taxon>Actinomycetes</taxon>
        <taxon>Catenulisporales</taxon>
        <taxon>Actinospicaceae</taxon>
        <taxon>Actinocrinis</taxon>
    </lineage>
</organism>
<accession>A0A8J8BE08</accession>
<evidence type="ECO:0000256" key="7">
    <source>
        <dbReference type="PIRSR" id="PIRSR005536-2"/>
    </source>
</evidence>
<dbReference type="Gene3D" id="3.20.20.70">
    <property type="entry name" value="Aldolase class I"/>
    <property type="match status" value="1"/>
</dbReference>
<dbReference type="GO" id="GO:0004557">
    <property type="term" value="F:alpha-galactosidase activity"/>
    <property type="evidence" value="ECO:0007669"/>
    <property type="project" value="UniProtKB-UniRule"/>
</dbReference>
<dbReference type="PRINTS" id="PR00743">
    <property type="entry name" value="GLHYDRLASE36"/>
</dbReference>
<evidence type="ECO:0000313" key="10">
    <source>
        <dbReference type="Proteomes" id="UP000677913"/>
    </source>
</evidence>
<keyword evidence="3 5" id="KW-0378">Hydrolase</keyword>
<reference evidence="9" key="1">
    <citation type="submission" date="2021-04" db="EMBL/GenBank/DDBJ databases">
        <title>Genome based classification of Actinospica acidithermotolerans sp. nov., an actinobacterium isolated from an Indonesian hot spring.</title>
        <authorList>
            <person name="Kusuma A.B."/>
            <person name="Putra K.E."/>
            <person name="Nafisah S."/>
            <person name="Loh J."/>
            <person name="Nouioui I."/>
            <person name="Goodfellow M."/>
        </authorList>
    </citation>
    <scope>NUCLEOTIDE SEQUENCE</scope>
    <source>
        <strain evidence="9">DSM 45618</strain>
    </source>
</reference>
<feature type="active site" description="Proton donor" evidence="6">
    <location>
        <position position="538"/>
    </location>
</feature>
<feature type="binding site" evidence="7">
    <location>
        <position position="538"/>
    </location>
    <ligand>
        <name>substrate</name>
    </ligand>
</feature>
<evidence type="ECO:0000259" key="8">
    <source>
        <dbReference type="Pfam" id="PF16875"/>
    </source>
</evidence>
<evidence type="ECO:0000256" key="1">
    <source>
        <dbReference type="ARBA" id="ARBA00001255"/>
    </source>
</evidence>
<dbReference type="InterPro" id="IPR031704">
    <property type="entry name" value="Glyco_hydro_36_N"/>
</dbReference>
<dbReference type="Pfam" id="PF02065">
    <property type="entry name" value="Melibiase"/>
    <property type="match status" value="1"/>
</dbReference>
<feature type="binding site" evidence="7">
    <location>
        <position position="439"/>
    </location>
    <ligand>
        <name>substrate</name>
    </ligand>
</feature>
<protein>
    <recommendedName>
        <fullName evidence="2 5">Alpha-galactosidase</fullName>
        <ecNumber evidence="2 5">3.2.1.22</ecNumber>
    </recommendedName>
</protein>
<dbReference type="Pfam" id="PF16875">
    <property type="entry name" value="Glyco_hydro_36N"/>
    <property type="match status" value="1"/>
</dbReference>
<dbReference type="Gene3D" id="2.60.40.1180">
    <property type="entry name" value="Golgi alpha-mannosidase II"/>
    <property type="match status" value="1"/>
</dbReference>
<comment type="catalytic activity">
    <reaction evidence="1 5">
        <text>Hydrolysis of terminal, non-reducing alpha-D-galactose residues in alpha-D-galactosides, including galactose oligosaccharides, galactomannans and galactolipids.</text>
        <dbReference type="EC" id="3.2.1.22"/>
    </reaction>
</comment>
<feature type="binding site" evidence="7">
    <location>
        <position position="516"/>
    </location>
    <ligand>
        <name>substrate</name>
    </ligand>
</feature>
<evidence type="ECO:0000256" key="3">
    <source>
        <dbReference type="ARBA" id="ARBA00022801"/>
    </source>
</evidence>
<dbReference type="PANTHER" id="PTHR43053:SF3">
    <property type="entry name" value="ALPHA-GALACTOSIDASE C-RELATED"/>
    <property type="match status" value="1"/>
</dbReference>
<dbReference type="Gene3D" id="2.70.98.60">
    <property type="entry name" value="alpha-galactosidase from lactobacil brevis"/>
    <property type="match status" value="1"/>
</dbReference>
<evidence type="ECO:0000256" key="4">
    <source>
        <dbReference type="ARBA" id="ARBA00023295"/>
    </source>
</evidence>
<sequence>MIDSAGIESAGNESAGNEADQAGTVAAATGLIALSAAGASLVLDARGPGLPEVLHWGADPGSSQGTAALLALRPPGPPRPLIPSQGEGWFGRPALSGHRDGTWRPTRFELTEPLAAQPPAAGAGADAGPGAGGKIVVRAADPQAGLALDSELELTAQGVLRVRHTLTNTAQTPYTLDRLAALMPVPAQAVEILDFAGRWSRERSPQRAALRQGAWVRENRRGRTGFDAGPLIAGSAGFAFRSGQVWAVHTAWSGNHVQYVERLADGRAVLGGGELLEPGEIRLRTGQSYQSPWVYFASGESGLDELSARLHRMLRGRSHHPATPRPVTLNIWEAVYFDHTLDRLLDLADKAAAIGVERFVVDDGWFRHRRTDDAGLGDWYVDETVWPGGLHPLVERVRKHGMQFGLWFEPEMVNPDSDLARAHPDWFLADPARLPAEQRNQQVLDVARPEAFGYLLERLDSLVGEYRIDYIKWDHNRDIAEPLHDGTPGVHAQTLAVYRLLDELRARNPGLEIESCSSGGARVDLGVLERTDRVWGSDNIDPIERQSIQRWTSLLIPYELIGAHVGSSPAHVSARATDLSFRAATALFGHAGIESDITGWDERDLEQLAQWIAEYKRLRPLLHSGEVVRADHPDPAAWLHGVVAPGREHALFAYVQLETSAFEHGAALRFPGLDEDADYELTVLPVVSAAPQTWPQWAAGGQPAVLPGRVLTTIGVEAPRLVDKPGQSFVIELLRQG</sequence>
<dbReference type="InterPro" id="IPR017853">
    <property type="entry name" value="GH"/>
</dbReference>
<dbReference type="AlphaFoldDB" id="A0A8J8BE08"/>
<dbReference type="FunFam" id="3.20.20.70:FF:000118">
    <property type="entry name" value="Alpha-galactosidase"/>
    <property type="match status" value="1"/>
</dbReference>
<feature type="binding site" evidence="7">
    <location>
        <position position="199"/>
    </location>
    <ligand>
        <name>substrate</name>
    </ligand>
</feature>
<gene>
    <name evidence="9" type="ORF">KGA66_09725</name>
</gene>
<evidence type="ECO:0000256" key="5">
    <source>
        <dbReference type="PIRNR" id="PIRNR005536"/>
    </source>
</evidence>
<evidence type="ECO:0000256" key="2">
    <source>
        <dbReference type="ARBA" id="ARBA00012755"/>
    </source>
</evidence>
<evidence type="ECO:0000256" key="6">
    <source>
        <dbReference type="PIRSR" id="PIRSR005536-1"/>
    </source>
</evidence>
<name>A0A8J8BE08_9ACTN</name>
<dbReference type="GO" id="GO:0016052">
    <property type="term" value="P:carbohydrate catabolic process"/>
    <property type="evidence" value="ECO:0007669"/>
    <property type="project" value="InterPro"/>
</dbReference>
<comment type="similarity">
    <text evidence="5">Belongs to the glycosyl hydrolase.</text>
</comment>
<dbReference type="EMBL" id="JAGSXH010000024">
    <property type="protein sequence ID" value="MBS2963324.1"/>
    <property type="molecule type" value="Genomic_DNA"/>
</dbReference>
<evidence type="ECO:0000313" key="9">
    <source>
        <dbReference type="EMBL" id="MBS2963324.1"/>
    </source>
</evidence>
<dbReference type="SUPFAM" id="SSF51445">
    <property type="entry name" value="(Trans)glycosidases"/>
    <property type="match status" value="1"/>
</dbReference>
<feature type="active site" description="Nucleophile" evidence="6">
    <location>
        <position position="474"/>
    </location>
</feature>
<dbReference type="CDD" id="cd14791">
    <property type="entry name" value="GH36"/>
    <property type="match status" value="1"/>
</dbReference>
<keyword evidence="10" id="KW-1185">Reference proteome</keyword>
<dbReference type="InterPro" id="IPR013780">
    <property type="entry name" value="Glyco_hydro_b"/>
</dbReference>